<gene>
    <name evidence="7" type="ORF">K8V90_10635</name>
</gene>
<evidence type="ECO:0000256" key="3">
    <source>
        <dbReference type="ARBA" id="ARBA00022729"/>
    </source>
</evidence>
<sequence>LAKSIVEGTFKGGSEKVYGLKEGGVGIAEDTKNLIPQDVMDYVNKEAEKIKNGEIKIPRTEEEYNQLVK</sequence>
<dbReference type="Pfam" id="PF02608">
    <property type="entry name" value="Bmp"/>
    <property type="match status" value="1"/>
</dbReference>
<dbReference type="PANTHER" id="PTHR34296">
    <property type="entry name" value="TRANSCRIPTIONAL ACTIVATOR PROTEIN MED"/>
    <property type="match status" value="1"/>
</dbReference>
<dbReference type="AlphaFoldDB" id="A0A921N251"/>
<dbReference type="Proteomes" id="UP000776700">
    <property type="component" value="Unassembled WGS sequence"/>
</dbReference>
<dbReference type="InterPro" id="IPR003760">
    <property type="entry name" value="PnrA-like"/>
</dbReference>
<evidence type="ECO:0000313" key="8">
    <source>
        <dbReference type="Proteomes" id="UP000776700"/>
    </source>
</evidence>
<evidence type="ECO:0000256" key="2">
    <source>
        <dbReference type="ARBA" id="ARBA00022475"/>
    </source>
</evidence>
<keyword evidence="4" id="KW-0472">Membrane</keyword>
<dbReference type="PANTHER" id="PTHR34296:SF2">
    <property type="entry name" value="ABC TRANSPORTER GUANOSINE-BINDING PROTEIN NUPN"/>
    <property type="match status" value="1"/>
</dbReference>
<keyword evidence="5" id="KW-0449">Lipoprotein</keyword>
<protein>
    <submittedName>
        <fullName evidence="7">BMP family ABC transporter substrate-binding protein</fullName>
    </submittedName>
</protein>
<comment type="subcellular location">
    <subcellularLocation>
        <location evidence="1">Cell membrane</location>
    </subcellularLocation>
</comment>
<keyword evidence="3" id="KW-0732">Signal</keyword>
<evidence type="ECO:0000259" key="6">
    <source>
        <dbReference type="Pfam" id="PF02608"/>
    </source>
</evidence>
<dbReference type="Gene3D" id="3.40.50.2300">
    <property type="match status" value="2"/>
</dbReference>
<comment type="caution">
    <text evidence="7">The sequence shown here is derived from an EMBL/GenBank/DDBJ whole genome shotgun (WGS) entry which is preliminary data.</text>
</comment>
<evidence type="ECO:0000256" key="4">
    <source>
        <dbReference type="ARBA" id="ARBA00023136"/>
    </source>
</evidence>
<feature type="domain" description="ABC transporter substrate-binding protein PnrA-like" evidence="6">
    <location>
        <begin position="5"/>
        <end position="60"/>
    </location>
</feature>
<proteinExistence type="predicted"/>
<evidence type="ECO:0000313" key="7">
    <source>
        <dbReference type="EMBL" id="HJG97547.1"/>
    </source>
</evidence>
<evidence type="ECO:0000256" key="5">
    <source>
        <dbReference type="ARBA" id="ARBA00023288"/>
    </source>
</evidence>
<name>A0A921N251_9FIRM</name>
<dbReference type="GO" id="GO:0005886">
    <property type="term" value="C:plasma membrane"/>
    <property type="evidence" value="ECO:0007669"/>
    <property type="project" value="UniProtKB-SubCell"/>
</dbReference>
<keyword evidence="2" id="KW-1003">Cell membrane</keyword>
<reference evidence="7" key="1">
    <citation type="journal article" date="2021" name="PeerJ">
        <title>Extensive microbial diversity within the chicken gut microbiome revealed by metagenomics and culture.</title>
        <authorList>
            <person name="Gilroy R."/>
            <person name="Ravi A."/>
            <person name="Getino M."/>
            <person name="Pursley I."/>
            <person name="Horton D.L."/>
            <person name="Alikhan N.F."/>
            <person name="Baker D."/>
            <person name="Gharbi K."/>
            <person name="Hall N."/>
            <person name="Watson M."/>
            <person name="Adriaenssens E.M."/>
            <person name="Foster-Nyarko E."/>
            <person name="Jarju S."/>
            <person name="Secka A."/>
            <person name="Antonio M."/>
            <person name="Oren A."/>
            <person name="Chaudhuri R.R."/>
            <person name="La Ragione R."/>
            <person name="Hildebrand F."/>
            <person name="Pallen M.J."/>
        </authorList>
    </citation>
    <scope>NUCLEOTIDE SEQUENCE</scope>
    <source>
        <strain evidence="7">1277</strain>
    </source>
</reference>
<dbReference type="InterPro" id="IPR050957">
    <property type="entry name" value="BMP_lipoprotein"/>
</dbReference>
<accession>A0A921N251</accession>
<reference evidence="7" key="2">
    <citation type="submission" date="2021-09" db="EMBL/GenBank/DDBJ databases">
        <authorList>
            <person name="Gilroy R."/>
        </authorList>
    </citation>
    <scope>NUCLEOTIDE SEQUENCE</scope>
    <source>
        <strain evidence="7">1277</strain>
    </source>
</reference>
<dbReference type="EMBL" id="DYUB01000331">
    <property type="protein sequence ID" value="HJG97547.1"/>
    <property type="molecule type" value="Genomic_DNA"/>
</dbReference>
<evidence type="ECO:0000256" key="1">
    <source>
        <dbReference type="ARBA" id="ARBA00004236"/>
    </source>
</evidence>
<feature type="non-terminal residue" evidence="7">
    <location>
        <position position="1"/>
    </location>
</feature>
<organism evidence="7 8">
    <name type="scientific">Romboutsia timonensis</name>
    <dbReference type="NCBI Taxonomy" id="1776391"/>
    <lineage>
        <taxon>Bacteria</taxon>
        <taxon>Bacillati</taxon>
        <taxon>Bacillota</taxon>
        <taxon>Clostridia</taxon>
        <taxon>Peptostreptococcales</taxon>
        <taxon>Peptostreptococcaceae</taxon>
        <taxon>Romboutsia</taxon>
    </lineage>
</organism>